<evidence type="ECO:0000259" key="13">
    <source>
        <dbReference type="Pfam" id="PF00593"/>
    </source>
</evidence>
<accession>A0ABY5SW42</accession>
<dbReference type="InterPro" id="IPR039426">
    <property type="entry name" value="TonB-dep_rcpt-like"/>
</dbReference>
<evidence type="ECO:0000256" key="3">
    <source>
        <dbReference type="ARBA" id="ARBA00022448"/>
    </source>
</evidence>
<evidence type="ECO:0000256" key="5">
    <source>
        <dbReference type="ARBA" id="ARBA00022692"/>
    </source>
</evidence>
<evidence type="ECO:0000313" key="15">
    <source>
        <dbReference type="EMBL" id="UVI38429.1"/>
    </source>
</evidence>
<evidence type="ECO:0000256" key="8">
    <source>
        <dbReference type="ARBA" id="ARBA00023170"/>
    </source>
</evidence>
<keyword evidence="12" id="KW-0732">Signal</keyword>
<evidence type="ECO:0000256" key="10">
    <source>
        <dbReference type="PROSITE-ProRule" id="PRU01360"/>
    </source>
</evidence>
<dbReference type="Proteomes" id="UP001065265">
    <property type="component" value="Chromosome"/>
</dbReference>
<keyword evidence="7 10" id="KW-0472">Membrane</keyword>
<keyword evidence="5 10" id="KW-0812">Transmembrane</keyword>
<evidence type="ECO:0000256" key="9">
    <source>
        <dbReference type="ARBA" id="ARBA00023237"/>
    </source>
</evidence>
<feature type="domain" description="TonB-dependent receptor-like beta-barrel" evidence="13">
    <location>
        <begin position="266"/>
        <end position="688"/>
    </location>
</feature>
<dbReference type="Gene3D" id="2.40.170.20">
    <property type="entry name" value="TonB-dependent receptor, beta-barrel domain"/>
    <property type="match status" value="1"/>
</dbReference>
<dbReference type="Pfam" id="PF00593">
    <property type="entry name" value="TonB_dep_Rec_b-barrel"/>
    <property type="match status" value="1"/>
</dbReference>
<organism evidence="15 16">
    <name type="scientific">Qipengyuania spongiae</name>
    <dbReference type="NCBI Taxonomy" id="2909673"/>
    <lineage>
        <taxon>Bacteria</taxon>
        <taxon>Pseudomonadati</taxon>
        <taxon>Pseudomonadota</taxon>
        <taxon>Alphaproteobacteria</taxon>
        <taxon>Sphingomonadales</taxon>
        <taxon>Erythrobacteraceae</taxon>
        <taxon>Qipengyuania</taxon>
    </lineage>
</organism>
<gene>
    <name evidence="15" type="ORF">L1F33_09160</name>
</gene>
<comment type="subcellular location">
    <subcellularLocation>
        <location evidence="1 10">Cell outer membrane</location>
        <topology evidence="1 10">Multi-pass membrane protein</topology>
    </subcellularLocation>
</comment>
<dbReference type="RefSeq" id="WP_265557596.1">
    <property type="nucleotide sequence ID" value="NZ_CP092471.1"/>
</dbReference>
<evidence type="ECO:0000313" key="16">
    <source>
        <dbReference type="Proteomes" id="UP001065265"/>
    </source>
</evidence>
<dbReference type="InterPro" id="IPR010105">
    <property type="entry name" value="TonB_sidphr_rcpt"/>
</dbReference>
<evidence type="ECO:0000259" key="14">
    <source>
        <dbReference type="Pfam" id="PF07715"/>
    </source>
</evidence>
<dbReference type="Pfam" id="PF07715">
    <property type="entry name" value="Plug"/>
    <property type="match status" value="1"/>
</dbReference>
<comment type="similarity">
    <text evidence="2 10 11">Belongs to the TonB-dependent receptor family.</text>
</comment>
<proteinExistence type="inferred from homology"/>
<reference evidence="15" key="1">
    <citation type="submission" date="2022-02" db="EMBL/GenBank/DDBJ databases">
        <title>Qipengyuania spongiae sp. nov., isolated from marine sponge.</title>
        <authorList>
            <person name="Li Z."/>
            <person name="Zhang M."/>
        </authorList>
    </citation>
    <scope>NUCLEOTIDE SEQUENCE</scope>
    <source>
        <strain evidence="15">PHS-Z21</strain>
    </source>
</reference>
<evidence type="ECO:0000256" key="2">
    <source>
        <dbReference type="ARBA" id="ARBA00009810"/>
    </source>
</evidence>
<evidence type="ECO:0000256" key="4">
    <source>
        <dbReference type="ARBA" id="ARBA00022452"/>
    </source>
</evidence>
<evidence type="ECO:0000256" key="11">
    <source>
        <dbReference type="RuleBase" id="RU003357"/>
    </source>
</evidence>
<evidence type="ECO:0000256" key="7">
    <source>
        <dbReference type="ARBA" id="ARBA00023136"/>
    </source>
</evidence>
<evidence type="ECO:0000256" key="1">
    <source>
        <dbReference type="ARBA" id="ARBA00004571"/>
    </source>
</evidence>
<dbReference type="Gene3D" id="2.170.130.10">
    <property type="entry name" value="TonB-dependent receptor, plug domain"/>
    <property type="match status" value="1"/>
</dbReference>
<dbReference type="InterPro" id="IPR036942">
    <property type="entry name" value="Beta-barrel_TonB_sf"/>
</dbReference>
<dbReference type="EMBL" id="CP092471">
    <property type="protein sequence ID" value="UVI38429.1"/>
    <property type="molecule type" value="Genomic_DNA"/>
</dbReference>
<dbReference type="CDD" id="cd01347">
    <property type="entry name" value="ligand_gated_channel"/>
    <property type="match status" value="1"/>
</dbReference>
<evidence type="ECO:0000256" key="6">
    <source>
        <dbReference type="ARBA" id="ARBA00023077"/>
    </source>
</evidence>
<feature type="signal peptide" evidence="12">
    <location>
        <begin position="1"/>
        <end position="23"/>
    </location>
</feature>
<dbReference type="PANTHER" id="PTHR32552:SF82">
    <property type="entry name" value="FCUA PROTEIN"/>
    <property type="match status" value="1"/>
</dbReference>
<protein>
    <submittedName>
        <fullName evidence="15">TonB-dependent receptor</fullName>
    </submittedName>
</protein>
<dbReference type="PANTHER" id="PTHR32552">
    <property type="entry name" value="FERRICHROME IRON RECEPTOR-RELATED"/>
    <property type="match status" value="1"/>
</dbReference>
<keyword evidence="6 11" id="KW-0798">TonB box</keyword>
<keyword evidence="3 10" id="KW-0813">Transport</keyword>
<keyword evidence="16" id="KW-1185">Reference proteome</keyword>
<dbReference type="NCBIfam" id="TIGR01783">
    <property type="entry name" value="TonB-siderophor"/>
    <property type="match status" value="1"/>
</dbReference>
<keyword evidence="9 10" id="KW-0998">Cell outer membrane</keyword>
<feature type="domain" description="TonB-dependent receptor plug" evidence="14">
    <location>
        <begin position="55"/>
        <end position="153"/>
    </location>
</feature>
<dbReference type="InterPro" id="IPR012910">
    <property type="entry name" value="Plug_dom"/>
</dbReference>
<sequence length="724" mass="76926">MTRLLSAASAIAVTASLAAPLHAQDSEAIIVTAQRENRTEVFAGGTVGVLGDKPAEDVPFTVRTFDESLILNQQPQTLGEVLENDPTVRTTFGFGIAGEQFVIRGFPLYGDDVGMNGLYGITPRQLVAPELYSGVQVLNGANAFLYGAAPGGTGIGGSVNLQLKQAGDQPLTRATLGYTSSSHFGGSADISRRFGDAGQFGVRVNGVFRSGDVAIDDEFRETLATGAAFDWRSDNLRIFADLAYQRIEVDRLRPQIGLAASAVPSVPDADANYGQVFTNTELESVFGIGRLEYDLADNAMFYITGGALESEEDGVYGSVTVTDAVTGAASGGASIIPAEQSNQALEAGLRAKIGSAITQEFNFGANISWQEFRTAFDFRTSYATNIYDTPQVAIPTTVSFASGNLDDPLTSSRSRLLSAFVSDTVGFWDDRVLVIGGLRIQEIEVRGFDVNTGLETSEYEESAVTPVAGLVVKPVEGLSLFANRIEGLQQGQTAPLQGIDPDNPGGPVLPVTNASQVLQPFKSVQYEIGAKLALGMLDASISAYTIEQPNAFLGPDEDRPGFLLFAPFGEQRNRGIEAFVAGEPTEGVRLILGGSVIDAELTNTPGGVNEGNGALGVPDYTINANAEWDLPFVPGFTLTGRVVHTGEQWVDQANTLELDPWTRVDLGARYVFAAGATPVTLRFTVDNVANERFWSSSFTAFGSFGGRLLQGNPRTFKASISADF</sequence>
<dbReference type="PROSITE" id="PS52016">
    <property type="entry name" value="TONB_DEPENDENT_REC_3"/>
    <property type="match status" value="1"/>
</dbReference>
<evidence type="ECO:0000256" key="12">
    <source>
        <dbReference type="SAM" id="SignalP"/>
    </source>
</evidence>
<keyword evidence="8 15" id="KW-0675">Receptor</keyword>
<name>A0ABY5SW42_9SPHN</name>
<dbReference type="InterPro" id="IPR000531">
    <property type="entry name" value="Beta-barrel_TonB"/>
</dbReference>
<feature type="chain" id="PRO_5045858052" evidence="12">
    <location>
        <begin position="24"/>
        <end position="724"/>
    </location>
</feature>
<keyword evidence="4 10" id="KW-1134">Transmembrane beta strand</keyword>
<dbReference type="InterPro" id="IPR037066">
    <property type="entry name" value="Plug_dom_sf"/>
</dbReference>
<dbReference type="SUPFAM" id="SSF56935">
    <property type="entry name" value="Porins"/>
    <property type="match status" value="1"/>
</dbReference>